<evidence type="ECO:0000313" key="2">
    <source>
        <dbReference type="EMBL" id="MBB4678126.1"/>
    </source>
</evidence>
<evidence type="ECO:0000259" key="1">
    <source>
        <dbReference type="Pfam" id="PF13454"/>
    </source>
</evidence>
<dbReference type="Pfam" id="PF13454">
    <property type="entry name" value="NAD_binding_9"/>
    <property type="match status" value="1"/>
</dbReference>
<dbReference type="PANTHER" id="PTHR40254">
    <property type="entry name" value="BLR0577 PROTEIN"/>
    <property type="match status" value="1"/>
</dbReference>
<dbReference type="SUPFAM" id="SSF51971">
    <property type="entry name" value="Nucleotide-binding domain"/>
    <property type="match status" value="1"/>
</dbReference>
<sequence>MSSVAPLWTTICVIGAGPRGISVLERICANAARRLDRRVLVHLVDPHLGDGGEVWRTGQPSELLMNTIASQVTMFTDDTVDCAGPIAPGPSLYEWAKFLPLMDSIDVYPAHVRKEAGALGPDSYPSRAFYGHYLSWVLRRVVRTAPRHVSVRLHRGTAIALDGTPDGGQCVTLADGSVLSEMDTVVLAQGHVGMPHGDAESRLAGFAAAHGLGYQPPINPADAPLERIKAGEAVALRGMGLNFFDYTALLTVVRGGRFVREDGRLVYHPSGREPLLYAGSRRGVPYHARGENQKGASGRHEPFFLTQPVIDGLRLRMDRGMDVEFRRDVWPMVSREVEAVYYHALIADRGDPFAADDFLREYLARDVHDPALEVLRRHGIGLTERWDWDLIARPFGDRRFADRAEFRAWLLEYLRRDFAEALRGNVRGPLKAAMDVLRDLRNEIRLVVDHSGISGRSYREELQAWYTPLNAYLSIGPPASRIEELIALIEAGVLHVLGPGMRVVPDPAGKGFLVRASEIPGSDVLVTTLVEARLPEVDVRRSTDPLLRHLWRTGQCGPYRIPDGTGGHYETGGLAITRRPYHLLDATGRPNPRRFAFGVPTEAVHWVTAAGIRPGVNSVILSDADAIARACLAVSRPGLGSSRTYLNQHIPLAWLPTSALQRSRTARGTV</sequence>
<accession>A0A7W7FTF6</accession>
<dbReference type="Proteomes" id="UP000533598">
    <property type="component" value="Unassembled WGS sequence"/>
</dbReference>
<dbReference type="InterPro" id="IPR052189">
    <property type="entry name" value="L-asp_N-monooxygenase_NS-form"/>
</dbReference>
<organism evidence="2 3">
    <name type="scientific">Crossiella cryophila</name>
    <dbReference type="NCBI Taxonomy" id="43355"/>
    <lineage>
        <taxon>Bacteria</taxon>
        <taxon>Bacillati</taxon>
        <taxon>Actinomycetota</taxon>
        <taxon>Actinomycetes</taxon>
        <taxon>Pseudonocardiales</taxon>
        <taxon>Pseudonocardiaceae</taxon>
        <taxon>Crossiella</taxon>
    </lineage>
</organism>
<dbReference type="PANTHER" id="PTHR40254:SF1">
    <property type="entry name" value="BLR0577 PROTEIN"/>
    <property type="match status" value="1"/>
</dbReference>
<reference evidence="2 3" key="1">
    <citation type="submission" date="2020-08" db="EMBL/GenBank/DDBJ databases">
        <title>Sequencing the genomes of 1000 actinobacteria strains.</title>
        <authorList>
            <person name="Klenk H.-P."/>
        </authorList>
    </citation>
    <scope>NUCLEOTIDE SEQUENCE [LARGE SCALE GENOMIC DNA]</scope>
    <source>
        <strain evidence="2 3">DSM 44230</strain>
    </source>
</reference>
<feature type="domain" description="FAD-dependent urate hydroxylase HpyO/Asp monooxygenase CreE-like FAD/NAD(P)-binding" evidence="1">
    <location>
        <begin position="13"/>
        <end position="191"/>
    </location>
</feature>
<dbReference type="InterPro" id="IPR038732">
    <property type="entry name" value="HpyO/CreE_NAD-binding"/>
</dbReference>
<name>A0A7W7FTF6_9PSEU</name>
<evidence type="ECO:0000313" key="3">
    <source>
        <dbReference type="Proteomes" id="UP000533598"/>
    </source>
</evidence>
<dbReference type="AlphaFoldDB" id="A0A7W7FTF6"/>
<gene>
    <name evidence="2" type="ORF">HNR67_004244</name>
</gene>
<keyword evidence="3" id="KW-1185">Reference proteome</keyword>
<dbReference type="RefSeq" id="WP_185003993.1">
    <property type="nucleotide sequence ID" value="NZ_BAAAUI010000041.1"/>
</dbReference>
<protein>
    <submittedName>
        <fullName evidence="2">Putative NAD(P)/FAD-binding protein YdhS</fullName>
    </submittedName>
</protein>
<dbReference type="EMBL" id="JACHMH010000001">
    <property type="protein sequence ID" value="MBB4678126.1"/>
    <property type="molecule type" value="Genomic_DNA"/>
</dbReference>
<comment type="caution">
    <text evidence="2">The sequence shown here is derived from an EMBL/GenBank/DDBJ whole genome shotgun (WGS) entry which is preliminary data.</text>
</comment>
<proteinExistence type="predicted"/>